<evidence type="ECO:0000313" key="11">
    <source>
        <dbReference type="Proteomes" id="UP000288859"/>
    </source>
</evidence>
<dbReference type="PANTHER" id="PTHR43047:SF2">
    <property type="entry name" value="HISTIDINE KINASE M7"/>
    <property type="match status" value="1"/>
</dbReference>
<keyword evidence="3 6" id="KW-0597">Phosphoprotein</keyword>
<dbReference type="SMART" id="SM00387">
    <property type="entry name" value="HATPase_c"/>
    <property type="match status" value="1"/>
</dbReference>
<organism evidence="10 11">
    <name type="scientific">Exophiala mesophila</name>
    <name type="common">Black yeast-like fungus</name>
    <dbReference type="NCBI Taxonomy" id="212818"/>
    <lineage>
        <taxon>Eukaryota</taxon>
        <taxon>Fungi</taxon>
        <taxon>Dikarya</taxon>
        <taxon>Ascomycota</taxon>
        <taxon>Pezizomycotina</taxon>
        <taxon>Eurotiomycetes</taxon>
        <taxon>Chaetothyriomycetidae</taxon>
        <taxon>Chaetothyriales</taxon>
        <taxon>Herpotrichiellaceae</taxon>
        <taxon>Exophiala</taxon>
    </lineage>
</organism>
<sequence length="900" mass="99692">MDYAKVNGSEGSIFERQSICLHSPNPGVPTHAGDDGFEQTLANHYTSAESIALEKLTQLKRRLNTPDTEAFWKLLMEGMTDLCGSQYAFVAKRVLVDDHDSNIEMPPIGEQGSCLLGVAFYYNDGDKNKALHRDYKYMAWNCPCAHMKHDKVFLIPNNMTTFIEHNPNAFPFPAEAYIGIPLFQNQKCFAHFGLMWSEQGLSQQKLSWANIEMLLHSLEDIIVSRLISGLGFAKPQSIDMPPPQHVIPRGAVNGANSLKPYAKSLSHELRTPMQGVVGMLDVMLATVQEQIEGHSSTTVRRVFQTLKENIETVQDSSKRAVEAADNVVHAYDMNMQVPGTPLHENDSPAPAGGTTSYFDYQPSKLIEGSNIHVNGYKRRRSSPTSWQLGNATKIRQLTSHERHDVSPRSVHDDFSLDRSTSPRFNSDDRIPLVFTPMPYGTPTDLTTPSTKISESDTLLTPGSKHCQIRELIPTIIHDALRVGGRPDSAIGEPLDFGERIVVRSRSSNGHTSQRTIEWTISPDVPEISLVDEKDFSKLVSAVLLNAIKFTENGEIKMVGRMSRSSKFLVLRVSDTGDGIPEDFQPELFKAFSREDDSLTRSREGLGLGLLVAKGLARRLGGDILLIRSNVSGPDRGSEFEIRVPLDSSDGVSSQTATPRSATPEHTRSITRHLTGISGSTRTSSPFAVVDVKNTSPSGTRSSKLHAQTDRKVATPQEASKPVSHVHVPFRKASYDRALAEKYPLTFLVAEDNKINRKLLVNMLGKLGYKEVYEAYDGKEAVRVMRELHNPTRRGSGPNQKRRRKVDVVLMDLWMPEMDGYEATQHILSMFSGHDGSGGPHDKNTSPPIVLAVSADVTDEAISRATKSGMEGFMTKPYKLMDLQKLIVEFCVRSEGVSGEI</sequence>
<dbReference type="Proteomes" id="UP000288859">
    <property type="component" value="Unassembled WGS sequence"/>
</dbReference>
<feature type="region of interest" description="Disordered" evidence="7">
    <location>
        <begin position="646"/>
        <end position="720"/>
    </location>
</feature>
<comment type="catalytic activity">
    <reaction evidence="1">
        <text>ATP + protein L-histidine = ADP + protein N-phospho-L-histidine.</text>
        <dbReference type="EC" id="2.7.13.3"/>
    </reaction>
</comment>
<feature type="compositionally biased region" description="Polar residues" evidence="7">
    <location>
        <begin position="649"/>
        <end position="660"/>
    </location>
</feature>
<dbReference type="InterPro" id="IPR005467">
    <property type="entry name" value="His_kinase_dom"/>
</dbReference>
<dbReference type="VEuPathDB" id="FungiDB:PV10_02762"/>
<evidence type="ECO:0000256" key="3">
    <source>
        <dbReference type="ARBA" id="ARBA00022553"/>
    </source>
</evidence>
<comment type="caution">
    <text evidence="10">The sequence shown here is derived from an EMBL/GenBank/DDBJ whole genome shotgun (WGS) entry which is preliminary data.</text>
</comment>
<dbReference type="Gene3D" id="3.30.565.10">
    <property type="entry name" value="Histidine kinase-like ATPase, C-terminal domain"/>
    <property type="match status" value="1"/>
</dbReference>
<gene>
    <name evidence="10" type="ORF">B0A52_03049</name>
</gene>
<dbReference type="PROSITE" id="PS50110">
    <property type="entry name" value="RESPONSE_REGULATORY"/>
    <property type="match status" value="1"/>
</dbReference>
<dbReference type="PANTHER" id="PTHR43047">
    <property type="entry name" value="TWO-COMPONENT HISTIDINE PROTEIN KINASE"/>
    <property type="match status" value="1"/>
</dbReference>
<feature type="modified residue" description="4-aspartylphosphate" evidence="6">
    <location>
        <position position="811"/>
    </location>
</feature>
<dbReference type="FunFam" id="1.10.287.130:FF:000100">
    <property type="entry name" value="Sensor histidine kinase/response regulator"/>
    <property type="match status" value="1"/>
</dbReference>
<dbReference type="PRINTS" id="PR00344">
    <property type="entry name" value="BCTRLSENSOR"/>
</dbReference>
<dbReference type="SUPFAM" id="SSF55874">
    <property type="entry name" value="ATPase domain of HSP90 chaperone/DNA topoisomerase II/histidine kinase"/>
    <property type="match status" value="1"/>
</dbReference>
<feature type="compositionally biased region" description="Polar residues" evidence="7">
    <location>
        <begin position="692"/>
        <end position="705"/>
    </location>
</feature>
<dbReference type="InterPro" id="IPR001789">
    <property type="entry name" value="Sig_transdc_resp-reg_receiver"/>
</dbReference>
<proteinExistence type="predicted"/>
<dbReference type="PROSITE" id="PS50109">
    <property type="entry name" value="HIS_KIN"/>
    <property type="match status" value="1"/>
</dbReference>
<feature type="compositionally biased region" description="Basic and acidic residues" evidence="7">
    <location>
        <begin position="400"/>
        <end position="416"/>
    </location>
</feature>
<evidence type="ECO:0000256" key="4">
    <source>
        <dbReference type="ARBA" id="ARBA00022679"/>
    </source>
</evidence>
<dbReference type="OrthoDB" id="60033at2759"/>
<dbReference type="GO" id="GO:0009927">
    <property type="term" value="F:histidine phosphotransfer kinase activity"/>
    <property type="evidence" value="ECO:0007669"/>
    <property type="project" value="TreeGrafter"/>
</dbReference>
<dbReference type="InterPro" id="IPR004358">
    <property type="entry name" value="Sig_transdc_His_kin-like_C"/>
</dbReference>
<feature type="domain" description="Histidine kinase" evidence="8">
    <location>
        <begin position="531"/>
        <end position="647"/>
    </location>
</feature>
<protein>
    <recommendedName>
        <fullName evidence="2">histidine kinase</fullName>
        <ecNumber evidence="2">2.7.13.3</ecNumber>
    </recommendedName>
</protein>
<evidence type="ECO:0000256" key="7">
    <source>
        <dbReference type="SAM" id="MobiDB-lite"/>
    </source>
</evidence>
<feature type="domain" description="Response regulatory" evidence="9">
    <location>
        <begin position="745"/>
        <end position="890"/>
    </location>
</feature>
<evidence type="ECO:0000256" key="2">
    <source>
        <dbReference type="ARBA" id="ARBA00012438"/>
    </source>
</evidence>
<feature type="compositionally biased region" description="Polar residues" evidence="7">
    <location>
        <begin position="443"/>
        <end position="459"/>
    </location>
</feature>
<dbReference type="InterPro" id="IPR011006">
    <property type="entry name" value="CheY-like_superfamily"/>
</dbReference>
<dbReference type="CDD" id="cd17546">
    <property type="entry name" value="REC_hyHK_CKI1_RcsC-like"/>
    <property type="match status" value="1"/>
</dbReference>
<dbReference type="Pfam" id="PF00072">
    <property type="entry name" value="Response_reg"/>
    <property type="match status" value="1"/>
</dbReference>
<dbReference type="AlphaFoldDB" id="A0A438NC99"/>
<dbReference type="InterPro" id="IPR003661">
    <property type="entry name" value="HisK_dim/P_dom"/>
</dbReference>
<dbReference type="InterPro" id="IPR036890">
    <property type="entry name" value="HATPase_C_sf"/>
</dbReference>
<dbReference type="EC" id="2.7.13.3" evidence="2"/>
<evidence type="ECO:0000259" key="8">
    <source>
        <dbReference type="PROSITE" id="PS50109"/>
    </source>
</evidence>
<dbReference type="SUPFAM" id="SSF52172">
    <property type="entry name" value="CheY-like"/>
    <property type="match status" value="1"/>
</dbReference>
<dbReference type="SMART" id="SM00448">
    <property type="entry name" value="REC"/>
    <property type="match status" value="1"/>
</dbReference>
<evidence type="ECO:0000256" key="6">
    <source>
        <dbReference type="PROSITE-ProRule" id="PRU00169"/>
    </source>
</evidence>
<dbReference type="Gene3D" id="1.10.287.130">
    <property type="match status" value="1"/>
</dbReference>
<dbReference type="InterPro" id="IPR003594">
    <property type="entry name" value="HATPase_dom"/>
</dbReference>
<evidence type="ECO:0000256" key="5">
    <source>
        <dbReference type="ARBA" id="ARBA00022777"/>
    </source>
</evidence>
<dbReference type="GO" id="GO:0000155">
    <property type="term" value="F:phosphorelay sensor kinase activity"/>
    <property type="evidence" value="ECO:0007669"/>
    <property type="project" value="InterPro"/>
</dbReference>
<evidence type="ECO:0000313" key="10">
    <source>
        <dbReference type="EMBL" id="RVX73407.1"/>
    </source>
</evidence>
<feature type="compositionally biased region" description="Polar residues" evidence="7">
    <location>
        <begin position="676"/>
        <end position="685"/>
    </location>
</feature>
<evidence type="ECO:0000259" key="9">
    <source>
        <dbReference type="PROSITE" id="PS50110"/>
    </source>
</evidence>
<dbReference type="EMBL" id="NAJM01000008">
    <property type="protein sequence ID" value="RVX73407.1"/>
    <property type="molecule type" value="Genomic_DNA"/>
</dbReference>
<keyword evidence="4" id="KW-0808">Transferase</keyword>
<feature type="region of interest" description="Disordered" evidence="7">
    <location>
        <begin position="400"/>
        <end position="459"/>
    </location>
</feature>
<reference evidence="10 11" key="1">
    <citation type="submission" date="2017-03" db="EMBL/GenBank/DDBJ databases">
        <title>Genomes of endolithic fungi from Antarctica.</title>
        <authorList>
            <person name="Coleine C."/>
            <person name="Masonjones S."/>
            <person name="Stajich J.E."/>
        </authorList>
    </citation>
    <scope>NUCLEOTIDE SEQUENCE [LARGE SCALE GENOMIC DNA]</scope>
    <source>
        <strain evidence="10 11">CCFEE 6314</strain>
    </source>
</reference>
<keyword evidence="5" id="KW-0418">Kinase</keyword>
<dbReference type="CDD" id="cd00082">
    <property type="entry name" value="HisKA"/>
    <property type="match status" value="1"/>
</dbReference>
<dbReference type="GO" id="GO:0005886">
    <property type="term" value="C:plasma membrane"/>
    <property type="evidence" value="ECO:0007669"/>
    <property type="project" value="TreeGrafter"/>
</dbReference>
<dbReference type="InterPro" id="IPR036097">
    <property type="entry name" value="HisK_dim/P_sf"/>
</dbReference>
<dbReference type="Gene3D" id="3.40.50.2300">
    <property type="match status" value="1"/>
</dbReference>
<dbReference type="Pfam" id="PF02518">
    <property type="entry name" value="HATPase_c"/>
    <property type="match status" value="1"/>
</dbReference>
<accession>A0A438NC99</accession>
<evidence type="ECO:0000256" key="1">
    <source>
        <dbReference type="ARBA" id="ARBA00000085"/>
    </source>
</evidence>
<name>A0A438NC99_EXOME</name>
<dbReference type="SUPFAM" id="SSF47384">
    <property type="entry name" value="Homodimeric domain of signal transducing histidine kinase"/>
    <property type="match status" value="1"/>
</dbReference>